<evidence type="ECO:0000256" key="1">
    <source>
        <dbReference type="SAM" id="MobiDB-lite"/>
    </source>
</evidence>
<sequence>MRTNKRTYRLSGGRRNLTQKAGGRKHRKKNPKGKKNKKKNSKKRPQKQSKVTLDDYDALQEVMLKRSEALPKPLEKVNIFNNNAITQKVIGKYMYGPGYQTDEELEDEEEELLHKLNQFKTEYKELNKPYDDYLFKWGEKYSRPGELDTQQDQIKKTLQFKNKNIKALTDIQNKKKQQQHLLTKRGLYKDDGIMDDDIMDDDNIRLFNEASNYLKNPSDYERKLSDLYDLDLGMDDNYWTRLAKHHQELPPKLYPITEEDNESVYGKEEDLRYYHPQKTVNEMTSHYKTHKEILPQIKENMKYYEDKLDTFYKKEQLYSTPDLNISLCNKIKHLTLTDPKLYQDPQFKDKYITPCSDNKLLTEVYINTFYTTPDPLKNYFLEGSVRKEIMRGDGEIILLPHSITDILDNVPNKYLPEWAKIDVFHFIIDVLELPEDLQLLSRHFSKNKNLEDFLDKLEDHLTKVVYIDVDGIELGFNYSLSNGESIGWTKDKIKEKQEQYRFVKLTEEQINSGIASWLRMNPEISDEEVSRINKTLHPPDFDIEKTKRYLILLLMGLVQNESFKKANHSNLSKLVNSMENIVEAELGIETPWLFPHVLHIDLDDLSYQQILEEVLDYNPPLKNEKAIDLYIRKKMSFRLYKDYYDLYQYFNNKLYPDGMPDSSDEFIDGIFS</sequence>
<feature type="compositionally biased region" description="Basic residues" evidence="1">
    <location>
        <begin position="22"/>
        <end position="47"/>
    </location>
</feature>
<evidence type="ECO:0000313" key="2">
    <source>
        <dbReference type="EMBL" id="QHT36418.1"/>
    </source>
</evidence>
<feature type="region of interest" description="Disordered" evidence="1">
    <location>
        <begin position="1"/>
        <end position="50"/>
    </location>
</feature>
<proteinExistence type="predicted"/>
<name>A0A6C0F4D0_9ZZZZ</name>
<dbReference type="EMBL" id="MN738742">
    <property type="protein sequence ID" value="QHT36418.1"/>
    <property type="molecule type" value="Genomic_DNA"/>
</dbReference>
<accession>A0A6C0F4D0</accession>
<organism evidence="2">
    <name type="scientific">viral metagenome</name>
    <dbReference type="NCBI Taxonomy" id="1070528"/>
    <lineage>
        <taxon>unclassified sequences</taxon>
        <taxon>metagenomes</taxon>
        <taxon>organismal metagenomes</taxon>
    </lineage>
</organism>
<protein>
    <submittedName>
        <fullName evidence="2">Uncharacterized protein</fullName>
    </submittedName>
</protein>
<reference evidence="2" key="1">
    <citation type="journal article" date="2020" name="Nature">
        <title>Giant virus diversity and host interactions through global metagenomics.</title>
        <authorList>
            <person name="Schulz F."/>
            <person name="Roux S."/>
            <person name="Paez-Espino D."/>
            <person name="Jungbluth S."/>
            <person name="Walsh D.A."/>
            <person name="Denef V.J."/>
            <person name="McMahon K.D."/>
            <person name="Konstantinidis K.T."/>
            <person name="Eloe-Fadrosh E.A."/>
            <person name="Kyrpides N.C."/>
            <person name="Woyke T."/>
        </authorList>
    </citation>
    <scope>NUCLEOTIDE SEQUENCE</scope>
    <source>
        <strain evidence="2">GVMAG-S-ERX555931-87</strain>
    </source>
</reference>
<dbReference type="AlphaFoldDB" id="A0A6C0F4D0"/>